<keyword evidence="1" id="KW-0813">Transport</keyword>
<dbReference type="eggNOG" id="COG2010">
    <property type="taxonomic scope" value="Bacteria"/>
</dbReference>
<dbReference type="SUPFAM" id="SSF46626">
    <property type="entry name" value="Cytochrome c"/>
    <property type="match status" value="2"/>
</dbReference>
<dbReference type="HOGENOM" id="CLU_1223279_0_0_0"/>
<evidence type="ECO:0000313" key="9">
    <source>
        <dbReference type="EMBL" id="AHG91874.1"/>
    </source>
</evidence>
<keyword evidence="7" id="KW-0732">Signal</keyword>
<keyword evidence="4" id="KW-0249">Electron transport</keyword>
<dbReference type="GO" id="GO:0020037">
    <property type="term" value="F:heme binding"/>
    <property type="evidence" value="ECO:0007669"/>
    <property type="project" value="InterPro"/>
</dbReference>
<dbReference type="AlphaFoldDB" id="W0RLB5"/>
<feature type="domain" description="Cytochrome c" evidence="8">
    <location>
        <begin position="120"/>
        <end position="212"/>
    </location>
</feature>
<dbReference type="GO" id="GO:0046872">
    <property type="term" value="F:metal ion binding"/>
    <property type="evidence" value="ECO:0007669"/>
    <property type="project" value="UniProtKB-KW"/>
</dbReference>
<dbReference type="InterPro" id="IPR036909">
    <property type="entry name" value="Cyt_c-like_dom_sf"/>
</dbReference>
<proteinExistence type="predicted"/>
<evidence type="ECO:0000256" key="5">
    <source>
        <dbReference type="ARBA" id="ARBA00023004"/>
    </source>
</evidence>
<evidence type="ECO:0000313" key="10">
    <source>
        <dbReference type="Proteomes" id="UP000019151"/>
    </source>
</evidence>
<dbReference type="KEGG" id="gba:J421_4337"/>
<sequence length="226" mass="23605">MTRTGRRAASLLLLLGAASAGAQSPFERATAVALLRDRLPCLGCHALGTDGGRLAPDLATVRARRPPAYVASILDDPQRTVPGTIMPRVALPPATRALLVRYLTGAEAVPPAAPGPPPAGGDTSGARLYARHCAACHGPQGRGDGPNARYLPVPPAVHASREAMERRTDDRLYDAIAAGGAALGRSPRMPPFGETLAPAQIDALVRHIRTLCSCTQPRWAADGARR</sequence>
<dbReference type="PROSITE" id="PS51007">
    <property type="entry name" value="CYTC"/>
    <property type="match status" value="2"/>
</dbReference>
<reference evidence="9 10" key="1">
    <citation type="journal article" date="2014" name="Genome Announc.">
        <title>Genome Sequence and Methylome of Soil Bacterium Gemmatirosa kalamazoonensis KBS708T, a Member of the Rarely Cultivated Gemmatimonadetes Phylum.</title>
        <authorList>
            <person name="Debruyn J.M."/>
            <person name="Radosevich M."/>
            <person name="Wommack K.E."/>
            <person name="Polson S.W."/>
            <person name="Hauser L.J."/>
            <person name="Fawaz M.N."/>
            <person name="Korlach J."/>
            <person name="Tsai Y.C."/>
        </authorList>
    </citation>
    <scope>NUCLEOTIDE SEQUENCE [LARGE SCALE GENOMIC DNA]</scope>
    <source>
        <strain evidence="9 10">KBS708</strain>
    </source>
</reference>
<evidence type="ECO:0000256" key="4">
    <source>
        <dbReference type="ARBA" id="ARBA00022982"/>
    </source>
</evidence>
<dbReference type="PANTHER" id="PTHR37823:SF1">
    <property type="entry name" value="CYTOCHROME C-553-LIKE"/>
    <property type="match status" value="1"/>
</dbReference>
<gene>
    <name evidence="9" type="ORF">J421_4337</name>
</gene>
<keyword evidence="5 6" id="KW-0408">Iron</keyword>
<evidence type="ECO:0000256" key="1">
    <source>
        <dbReference type="ARBA" id="ARBA00022448"/>
    </source>
</evidence>
<feature type="chain" id="PRO_5004795138" description="Cytochrome c domain-containing protein" evidence="7">
    <location>
        <begin position="23"/>
        <end position="226"/>
    </location>
</feature>
<dbReference type="EMBL" id="CP007128">
    <property type="protein sequence ID" value="AHG91874.1"/>
    <property type="molecule type" value="Genomic_DNA"/>
</dbReference>
<keyword evidence="10" id="KW-1185">Reference proteome</keyword>
<feature type="domain" description="Cytochrome c" evidence="8">
    <location>
        <begin position="16"/>
        <end position="107"/>
    </location>
</feature>
<dbReference type="InterPro" id="IPR051811">
    <property type="entry name" value="Cytochrome_c550/c551-like"/>
</dbReference>
<dbReference type="GO" id="GO:0009055">
    <property type="term" value="F:electron transfer activity"/>
    <property type="evidence" value="ECO:0007669"/>
    <property type="project" value="InterPro"/>
</dbReference>
<dbReference type="PANTHER" id="PTHR37823">
    <property type="entry name" value="CYTOCHROME C-553-LIKE"/>
    <property type="match status" value="1"/>
</dbReference>
<dbReference type="STRING" id="861299.J421_4337"/>
<dbReference type="Gene3D" id="1.10.760.10">
    <property type="entry name" value="Cytochrome c-like domain"/>
    <property type="match status" value="2"/>
</dbReference>
<dbReference type="InParanoid" id="W0RLB5"/>
<feature type="signal peptide" evidence="7">
    <location>
        <begin position="1"/>
        <end position="22"/>
    </location>
</feature>
<evidence type="ECO:0000256" key="7">
    <source>
        <dbReference type="SAM" id="SignalP"/>
    </source>
</evidence>
<dbReference type="InterPro" id="IPR009056">
    <property type="entry name" value="Cyt_c-like_dom"/>
</dbReference>
<keyword evidence="3 6" id="KW-0479">Metal-binding</keyword>
<evidence type="ECO:0000256" key="3">
    <source>
        <dbReference type="ARBA" id="ARBA00022723"/>
    </source>
</evidence>
<dbReference type="Proteomes" id="UP000019151">
    <property type="component" value="Chromosome"/>
</dbReference>
<name>W0RLB5_9BACT</name>
<dbReference type="Pfam" id="PF13442">
    <property type="entry name" value="Cytochrome_CBB3"/>
    <property type="match status" value="1"/>
</dbReference>
<protein>
    <recommendedName>
        <fullName evidence="8">Cytochrome c domain-containing protein</fullName>
    </recommendedName>
</protein>
<evidence type="ECO:0000259" key="8">
    <source>
        <dbReference type="PROSITE" id="PS51007"/>
    </source>
</evidence>
<dbReference type="RefSeq" id="WP_025413307.1">
    <property type="nucleotide sequence ID" value="NZ_CP007128.1"/>
</dbReference>
<evidence type="ECO:0000256" key="2">
    <source>
        <dbReference type="ARBA" id="ARBA00022617"/>
    </source>
</evidence>
<keyword evidence="2 6" id="KW-0349">Heme</keyword>
<organism evidence="9 10">
    <name type="scientific">Gemmatirosa kalamazoonensis</name>
    <dbReference type="NCBI Taxonomy" id="861299"/>
    <lineage>
        <taxon>Bacteria</taxon>
        <taxon>Pseudomonadati</taxon>
        <taxon>Gemmatimonadota</taxon>
        <taxon>Gemmatimonadia</taxon>
        <taxon>Gemmatimonadales</taxon>
        <taxon>Gemmatimonadaceae</taxon>
        <taxon>Gemmatirosa</taxon>
    </lineage>
</organism>
<accession>W0RLB5</accession>
<evidence type="ECO:0000256" key="6">
    <source>
        <dbReference type="PROSITE-ProRule" id="PRU00433"/>
    </source>
</evidence>
<dbReference type="OrthoDB" id="9811281at2"/>